<feature type="domain" description="PpiC" evidence="8">
    <location>
        <begin position="272"/>
        <end position="367"/>
    </location>
</feature>
<sequence length="446" mass="50467">MKKSLSVLVFIFLAFGYSAIAQEIDKVVSVVGNNIILKSEVEDQYSQYLAQGNPDDSSVKCVILHQLLTQKLLAQQAVIDSIEVTEDEVDDNINRRLRYMSNQAGGQERLEQFLGMSLLQYREKMRATVREMMVANRMQQKITEGIDVTPNEVRTYFESIPTDSLPNFGTEVEVGEIVFQPKLTDEEKKPFYDRAESIRQEVLGGKDFGTMARIYSQDPGSASEGGEMPFADRSTFVKEFSAVAFRLKAGEISKVFETEFGYHFLQVIERRGEQVKVRHILISMVPTPASLDRAQNLADSVYNEITAGNLDFYTAAAIYSDNKETKYNGGMILNAENVNTRTTYIPVEQLDAGIFTAIDTLEPGEYSRASKFTGPDGKDAYRLVYLKSRTAPHQASLQQDYAKIKEAALDEKMNGIVADWFEERRKSSYIRIDEDYQSCDVLDVWK</sequence>
<keyword evidence="10" id="KW-1185">Reference proteome</keyword>
<dbReference type="PANTHER" id="PTHR47637:SF1">
    <property type="entry name" value="CHAPERONE SURA"/>
    <property type="match status" value="1"/>
</dbReference>
<keyword evidence="4" id="KW-0143">Chaperone</keyword>
<dbReference type="EMBL" id="JBBVGT010000002">
    <property type="protein sequence ID" value="MFB5945723.1"/>
    <property type="molecule type" value="Genomic_DNA"/>
</dbReference>
<organism evidence="9 10">
    <name type="scientific">Albibacterium profundi</name>
    <dbReference type="NCBI Taxonomy" id="3134906"/>
    <lineage>
        <taxon>Bacteria</taxon>
        <taxon>Pseudomonadati</taxon>
        <taxon>Bacteroidota</taxon>
        <taxon>Sphingobacteriia</taxon>
        <taxon>Sphingobacteriales</taxon>
        <taxon>Sphingobacteriaceae</taxon>
        <taxon>Albibacterium</taxon>
    </lineage>
</organism>
<comment type="caution">
    <text evidence="9">The sequence shown here is derived from an EMBL/GenBank/DDBJ whole genome shotgun (WGS) entry which is preliminary data.</text>
</comment>
<keyword evidence="2" id="KW-0574">Periplasm</keyword>
<evidence type="ECO:0000256" key="7">
    <source>
        <dbReference type="SAM" id="SignalP"/>
    </source>
</evidence>
<dbReference type="Pfam" id="PF00639">
    <property type="entry name" value="Rotamase"/>
    <property type="match status" value="2"/>
</dbReference>
<feature type="domain" description="PpiC" evidence="8">
    <location>
        <begin position="169"/>
        <end position="269"/>
    </location>
</feature>
<evidence type="ECO:0000256" key="2">
    <source>
        <dbReference type="ARBA" id="ARBA00022764"/>
    </source>
</evidence>
<dbReference type="InterPro" id="IPR015391">
    <property type="entry name" value="SurA_N"/>
</dbReference>
<dbReference type="RefSeq" id="WP_375557257.1">
    <property type="nucleotide sequence ID" value="NZ_JBBVGT010000002.1"/>
</dbReference>
<dbReference type="GO" id="GO:0003755">
    <property type="term" value="F:peptidyl-prolyl cis-trans isomerase activity"/>
    <property type="evidence" value="ECO:0007669"/>
    <property type="project" value="UniProtKB-EC"/>
</dbReference>
<name>A0ABV5CDT6_9SPHI</name>
<evidence type="ECO:0000256" key="5">
    <source>
        <dbReference type="ARBA" id="ARBA00023235"/>
    </source>
</evidence>
<reference evidence="9 10" key="1">
    <citation type="submission" date="2024-04" db="EMBL/GenBank/DDBJ databases">
        <title>Albibacterium profundi sp. nov., isolated from sediment of the Challenger Deep of Mariana Trench.</title>
        <authorList>
            <person name="Wang Y."/>
        </authorList>
    </citation>
    <scope>NUCLEOTIDE SEQUENCE [LARGE SCALE GENOMIC DNA]</scope>
    <source>
        <strain evidence="9 10">RHL897</strain>
    </source>
</reference>
<dbReference type="Pfam" id="PF09312">
    <property type="entry name" value="SurA_N"/>
    <property type="match status" value="1"/>
</dbReference>
<accession>A0ABV5CDT6</accession>
<dbReference type="SUPFAM" id="SSF109998">
    <property type="entry name" value="Triger factor/SurA peptide-binding domain-like"/>
    <property type="match status" value="1"/>
</dbReference>
<dbReference type="InterPro" id="IPR050280">
    <property type="entry name" value="OMP_Chaperone_SurA"/>
</dbReference>
<keyword evidence="1 7" id="KW-0732">Signal</keyword>
<protein>
    <submittedName>
        <fullName evidence="9">Peptidylprolyl isomerase</fullName>
        <ecNumber evidence="9">5.2.1.8</ecNumber>
    </submittedName>
</protein>
<evidence type="ECO:0000256" key="6">
    <source>
        <dbReference type="PROSITE-ProRule" id="PRU00278"/>
    </source>
</evidence>
<dbReference type="Gene3D" id="3.10.50.40">
    <property type="match status" value="2"/>
</dbReference>
<evidence type="ECO:0000313" key="10">
    <source>
        <dbReference type="Proteomes" id="UP001580928"/>
    </source>
</evidence>
<dbReference type="InterPro" id="IPR027304">
    <property type="entry name" value="Trigger_fact/SurA_dom_sf"/>
</dbReference>
<evidence type="ECO:0000256" key="1">
    <source>
        <dbReference type="ARBA" id="ARBA00022729"/>
    </source>
</evidence>
<evidence type="ECO:0000256" key="4">
    <source>
        <dbReference type="ARBA" id="ARBA00023186"/>
    </source>
</evidence>
<keyword evidence="5 6" id="KW-0413">Isomerase</keyword>
<dbReference type="Proteomes" id="UP001580928">
    <property type="component" value="Unassembled WGS sequence"/>
</dbReference>
<evidence type="ECO:0000256" key="3">
    <source>
        <dbReference type="ARBA" id="ARBA00023110"/>
    </source>
</evidence>
<dbReference type="Gene3D" id="1.10.4030.10">
    <property type="entry name" value="Porin chaperone SurA, peptide-binding domain"/>
    <property type="match status" value="1"/>
</dbReference>
<dbReference type="InterPro" id="IPR046357">
    <property type="entry name" value="PPIase_dom_sf"/>
</dbReference>
<gene>
    <name evidence="9" type="ORF">WKR92_07745</name>
</gene>
<dbReference type="EC" id="5.2.1.8" evidence="9"/>
<feature type="signal peptide" evidence="7">
    <location>
        <begin position="1"/>
        <end position="21"/>
    </location>
</feature>
<evidence type="ECO:0000313" key="9">
    <source>
        <dbReference type="EMBL" id="MFB5945723.1"/>
    </source>
</evidence>
<dbReference type="PANTHER" id="PTHR47637">
    <property type="entry name" value="CHAPERONE SURA"/>
    <property type="match status" value="1"/>
</dbReference>
<dbReference type="PROSITE" id="PS50198">
    <property type="entry name" value="PPIC_PPIASE_2"/>
    <property type="match status" value="2"/>
</dbReference>
<evidence type="ECO:0000259" key="8">
    <source>
        <dbReference type="PROSITE" id="PS50198"/>
    </source>
</evidence>
<feature type="chain" id="PRO_5046200978" evidence="7">
    <location>
        <begin position="22"/>
        <end position="446"/>
    </location>
</feature>
<keyword evidence="3 6" id="KW-0697">Rotamase</keyword>
<dbReference type="SUPFAM" id="SSF54534">
    <property type="entry name" value="FKBP-like"/>
    <property type="match status" value="2"/>
</dbReference>
<proteinExistence type="predicted"/>
<dbReference type="InterPro" id="IPR000297">
    <property type="entry name" value="PPIase_PpiC"/>
</dbReference>